<dbReference type="InterPro" id="IPR009061">
    <property type="entry name" value="DNA-bd_dom_put_sf"/>
</dbReference>
<dbReference type="PANTHER" id="PTHR43861:SF1">
    <property type="entry name" value="TRANS-ACONITATE 2-METHYLTRANSFERASE"/>
    <property type="match status" value="1"/>
</dbReference>
<evidence type="ECO:0000313" key="4">
    <source>
        <dbReference type="Proteomes" id="UP000679307"/>
    </source>
</evidence>
<dbReference type="InterPro" id="IPR013217">
    <property type="entry name" value="Methyltransf_12"/>
</dbReference>
<accession>A0ABX8EH77</accession>
<dbReference type="SUPFAM" id="SSF53335">
    <property type="entry name" value="S-adenosyl-L-methionine-dependent methyltransferases"/>
    <property type="match status" value="1"/>
</dbReference>
<keyword evidence="4" id="KW-1185">Reference proteome</keyword>
<dbReference type="Pfam" id="PF08242">
    <property type="entry name" value="Methyltransf_12"/>
    <property type="match status" value="1"/>
</dbReference>
<sequence length="436" mass="48002">MTTGRPHPLDAWTIGDLSRTSGLTHRVLRHWEKVGVITAERGSTGHRRYLPLQATRLYRALALRRAGLGLTQVAALLDEQDPDPVATLRSHVATIDADLRRRSQVRDRLVAVLQDLDHPREEPPDDHDDDPAPADRTLMRVIETMMMFEQYVHGYDGAEHARLQDQADTLVDLVHHGASYEAGARVVEVGCGVGAQTLTLLERNPGIDLTAVDLSDTSLAAARSRVRAAGHHGVRFVQADLMEAPTHTGDLRPGTFDHVFVCFVLEHLVDPATALRHLRCLLRPGGTITVVEGDHGSAYFHPDSRAAREAVDCQVQLQRLAGGDALVGRRLYPLLDAAGFRRVEITPRQVYVDGSRPQLAEGFTTRTFIAMIEGVRQQAVAAGLLTPERFDEGLRDLRRTTEADGVFCYTFFAATATVAHTHPGETTPHERRGRAG</sequence>
<dbReference type="EMBL" id="CP075371">
    <property type="protein sequence ID" value="QVT79624.1"/>
    <property type="molecule type" value="Genomic_DNA"/>
</dbReference>
<proteinExistence type="predicted"/>
<dbReference type="Gene3D" id="6.10.140.1580">
    <property type="match status" value="2"/>
</dbReference>
<dbReference type="InterPro" id="IPR000551">
    <property type="entry name" value="MerR-type_HTH_dom"/>
</dbReference>
<protein>
    <submittedName>
        <fullName evidence="3">Demethylrebeccamycin-D-glucose O-methyltransferase</fullName>
        <ecNumber evidence="3">2.1.1.164</ecNumber>
    </submittedName>
</protein>
<dbReference type="Gene3D" id="3.40.50.150">
    <property type="entry name" value="Vaccinia Virus protein VP39"/>
    <property type="match status" value="1"/>
</dbReference>
<gene>
    <name evidence="3" type="primary">rebM_2</name>
    <name evidence="3" type="ORF">ENKNEFLB_02007</name>
</gene>
<evidence type="ECO:0000259" key="2">
    <source>
        <dbReference type="PROSITE" id="PS50937"/>
    </source>
</evidence>
<dbReference type="CDD" id="cd00592">
    <property type="entry name" value="HTH_MerR-like"/>
    <property type="match status" value="1"/>
</dbReference>
<feature type="domain" description="HTH merR-type" evidence="2">
    <location>
        <begin position="11"/>
        <end position="79"/>
    </location>
</feature>
<dbReference type="GO" id="GO:0032259">
    <property type="term" value="P:methylation"/>
    <property type="evidence" value="ECO:0007669"/>
    <property type="project" value="UniProtKB-KW"/>
</dbReference>
<dbReference type="CDD" id="cd02440">
    <property type="entry name" value="AdoMet_MTases"/>
    <property type="match status" value="1"/>
</dbReference>
<evidence type="ECO:0000256" key="1">
    <source>
        <dbReference type="SAM" id="MobiDB-lite"/>
    </source>
</evidence>
<reference evidence="3 4" key="1">
    <citation type="submission" date="2021-05" db="EMBL/GenBank/DDBJ databases">
        <title>Complete genome of Nocardioides aquaticus KCTC 9944T isolated from meromictic and hypersaline Ekho Lake, Antarctica.</title>
        <authorList>
            <person name="Hwang K."/>
            <person name="Kim K.M."/>
            <person name="Choe H."/>
        </authorList>
    </citation>
    <scope>NUCLEOTIDE SEQUENCE [LARGE SCALE GENOMIC DNA]</scope>
    <source>
        <strain evidence="3 4">KCTC 9944</strain>
    </source>
</reference>
<feature type="region of interest" description="Disordered" evidence="1">
    <location>
        <begin position="114"/>
        <end position="134"/>
    </location>
</feature>
<dbReference type="GO" id="GO:0102082">
    <property type="term" value="F:demethylrebeccamycin--D-glucose O-methyltransferase activity"/>
    <property type="evidence" value="ECO:0007669"/>
    <property type="project" value="UniProtKB-EC"/>
</dbReference>
<dbReference type="PROSITE" id="PS00552">
    <property type="entry name" value="HTH_MERR_1"/>
    <property type="match status" value="1"/>
</dbReference>
<dbReference type="RefSeq" id="WP_214059043.1">
    <property type="nucleotide sequence ID" value="NZ_BAAAHS010000102.1"/>
</dbReference>
<organism evidence="3 4">
    <name type="scientific">Nocardioides aquaticus</name>
    <dbReference type="NCBI Taxonomy" id="160826"/>
    <lineage>
        <taxon>Bacteria</taxon>
        <taxon>Bacillati</taxon>
        <taxon>Actinomycetota</taxon>
        <taxon>Actinomycetes</taxon>
        <taxon>Propionibacteriales</taxon>
        <taxon>Nocardioidaceae</taxon>
        <taxon>Nocardioides</taxon>
    </lineage>
</organism>
<dbReference type="Gene3D" id="1.10.1660.10">
    <property type="match status" value="1"/>
</dbReference>
<evidence type="ECO:0000313" key="3">
    <source>
        <dbReference type="EMBL" id="QVT79624.1"/>
    </source>
</evidence>
<dbReference type="Pfam" id="PF13411">
    <property type="entry name" value="MerR_1"/>
    <property type="match status" value="1"/>
</dbReference>
<dbReference type="PANTHER" id="PTHR43861">
    <property type="entry name" value="TRANS-ACONITATE 2-METHYLTRANSFERASE-RELATED"/>
    <property type="match status" value="1"/>
</dbReference>
<feature type="compositionally biased region" description="Acidic residues" evidence="1">
    <location>
        <begin position="123"/>
        <end position="132"/>
    </location>
</feature>
<dbReference type="EC" id="2.1.1.164" evidence="3"/>
<keyword evidence="3" id="KW-0489">Methyltransferase</keyword>
<dbReference type="PROSITE" id="PS50937">
    <property type="entry name" value="HTH_MERR_2"/>
    <property type="match status" value="1"/>
</dbReference>
<dbReference type="SMART" id="SM00422">
    <property type="entry name" value="HTH_MERR"/>
    <property type="match status" value="1"/>
</dbReference>
<dbReference type="Proteomes" id="UP000679307">
    <property type="component" value="Chromosome"/>
</dbReference>
<dbReference type="InterPro" id="IPR029063">
    <property type="entry name" value="SAM-dependent_MTases_sf"/>
</dbReference>
<dbReference type="SUPFAM" id="SSF46955">
    <property type="entry name" value="Putative DNA-binding domain"/>
    <property type="match status" value="1"/>
</dbReference>
<keyword evidence="3" id="KW-0808">Transferase</keyword>
<name>A0ABX8EH77_9ACTN</name>